<evidence type="ECO:0000256" key="1">
    <source>
        <dbReference type="SAM" id="MobiDB-lite"/>
    </source>
</evidence>
<evidence type="ECO:0000313" key="3">
    <source>
        <dbReference type="Proteomes" id="UP000299102"/>
    </source>
</evidence>
<protein>
    <submittedName>
        <fullName evidence="2">Uncharacterized protein</fullName>
    </submittedName>
</protein>
<organism evidence="2 3">
    <name type="scientific">Eumeta variegata</name>
    <name type="common">Bagworm moth</name>
    <name type="synonym">Eumeta japonica</name>
    <dbReference type="NCBI Taxonomy" id="151549"/>
    <lineage>
        <taxon>Eukaryota</taxon>
        <taxon>Metazoa</taxon>
        <taxon>Ecdysozoa</taxon>
        <taxon>Arthropoda</taxon>
        <taxon>Hexapoda</taxon>
        <taxon>Insecta</taxon>
        <taxon>Pterygota</taxon>
        <taxon>Neoptera</taxon>
        <taxon>Endopterygota</taxon>
        <taxon>Lepidoptera</taxon>
        <taxon>Glossata</taxon>
        <taxon>Ditrysia</taxon>
        <taxon>Tineoidea</taxon>
        <taxon>Psychidae</taxon>
        <taxon>Oiketicinae</taxon>
        <taxon>Eumeta</taxon>
    </lineage>
</organism>
<reference evidence="2 3" key="1">
    <citation type="journal article" date="2019" name="Commun. Biol.">
        <title>The bagworm genome reveals a unique fibroin gene that provides high tensile strength.</title>
        <authorList>
            <person name="Kono N."/>
            <person name="Nakamura H."/>
            <person name="Ohtoshi R."/>
            <person name="Tomita M."/>
            <person name="Numata K."/>
            <person name="Arakawa K."/>
        </authorList>
    </citation>
    <scope>NUCLEOTIDE SEQUENCE [LARGE SCALE GENOMIC DNA]</scope>
</reference>
<dbReference type="EMBL" id="BGZK01000264">
    <property type="protein sequence ID" value="GBP32767.1"/>
    <property type="molecule type" value="Genomic_DNA"/>
</dbReference>
<evidence type="ECO:0000313" key="2">
    <source>
        <dbReference type="EMBL" id="GBP32767.1"/>
    </source>
</evidence>
<feature type="compositionally biased region" description="Polar residues" evidence="1">
    <location>
        <begin position="1"/>
        <end position="28"/>
    </location>
</feature>
<feature type="region of interest" description="Disordered" evidence="1">
    <location>
        <begin position="1"/>
        <end position="113"/>
    </location>
</feature>
<comment type="caution">
    <text evidence="2">The sequence shown here is derived from an EMBL/GenBank/DDBJ whole genome shotgun (WGS) entry which is preliminary data.</text>
</comment>
<proteinExistence type="predicted"/>
<accession>A0A4C1V3B2</accession>
<dbReference type="Proteomes" id="UP000299102">
    <property type="component" value="Unassembled WGS sequence"/>
</dbReference>
<name>A0A4C1V3B2_EUMVA</name>
<keyword evidence="3" id="KW-1185">Reference proteome</keyword>
<dbReference type="AlphaFoldDB" id="A0A4C1V3B2"/>
<gene>
    <name evidence="2" type="ORF">EVAR_18920_1</name>
</gene>
<feature type="compositionally biased region" description="Polar residues" evidence="1">
    <location>
        <begin position="102"/>
        <end position="113"/>
    </location>
</feature>
<sequence length="113" mass="12757">MSNEIRSRTLVSDTGPTYNYSRVQSKTSYFRRERRQRCIGRSATGDGPGERPPKYRQSAMSGSSRPAGAPPRRRAPATPPTPARPRPPRPPPRPRRAPPAQNVFQVISWQRHV</sequence>
<feature type="compositionally biased region" description="Pro residues" evidence="1">
    <location>
        <begin position="77"/>
        <end position="91"/>
    </location>
</feature>